<evidence type="ECO:0000313" key="2">
    <source>
        <dbReference type="EMBL" id="PSK90772.1"/>
    </source>
</evidence>
<dbReference type="Proteomes" id="UP000240572">
    <property type="component" value="Unassembled WGS sequence"/>
</dbReference>
<dbReference type="InterPro" id="IPR041657">
    <property type="entry name" value="HTH_17"/>
</dbReference>
<evidence type="ECO:0000259" key="1">
    <source>
        <dbReference type="Pfam" id="PF12728"/>
    </source>
</evidence>
<accession>A0A2P8D0L9</accession>
<sequence>MKETREARRTGINRDQLITIDDLETFREKLLNDLNLLLKEAQNQPSKRWLKSAEVRRILDIAPGTLQSMRDSGVIKFMKIGGTLYYDQGDIEVMFEKNKVDNDRAR</sequence>
<proteinExistence type="predicted"/>
<protein>
    <submittedName>
        <fullName evidence="2">Helix-turn-helix protein</fullName>
    </submittedName>
</protein>
<feature type="domain" description="Helix-turn-helix" evidence="1">
    <location>
        <begin position="49"/>
        <end position="98"/>
    </location>
</feature>
<dbReference type="PANTHER" id="PTHR34585:SF22">
    <property type="entry name" value="HELIX-TURN-HELIX DOMAIN-CONTAINING PROTEIN"/>
    <property type="match status" value="1"/>
</dbReference>
<dbReference type="Pfam" id="PF12728">
    <property type="entry name" value="HTH_17"/>
    <property type="match status" value="1"/>
</dbReference>
<reference evidence="2 3" key="1">
    <citation type="submission" date="2018-03" db="EMBL/GenBank/DDBJ databases">
        <title>Genomic Encyclopedia of Type Strains, Phase III (KMG-III): the genomes of soil and plant-associated and newly described type strains.</title>
        <authorList>
            <person name="Whitman W."/>
        </authorList>
    </citation>
    <scope>NUCLEOTIDE SEQUENCE [LARGE SCALE GENOMIC DNA]</scope>
    <source>
        <strain evidence="2 3">CGMCC 1.12700</strain>
    </source>
</reference>
<dbReference type="AlphaFoldDB" id="A0A2P8D0L9"/>
<dbReference type="EMBL" id="PYGD01000007">
    <property type="protein sequence ID" value="PSK90772.1"/>
    <property type="molecule type" value="Genomic_DNA"/>
</dbReference>
<dbReference type="PANTHER" id="PTHR34585">
    <property type="match status" value="1"/>
</dbReference>
<gene>
    <name evidence="2" type="ORF">B0I18_107184</name>
</gene>
<comment type="caution">
    <text evidence="2">The sequence shown here is derived from an EMBL/GenBank/DDBJ whole genome shotgun (WGS) entry which is preliminary data.</text>
</comment>
<organism evidence="2 3">
    <name type="scientific">Taibaiella chishuiensis</name>
    <dbReference type="NCBI Taxonomy" id="1434707"/>
    <lineage>
        <taxon>Bacteria</taxon>
        <taxon>Pseudomonadati</taxon>
        <taxon>Bacteroidota</taxon>
        <taxon>Chitinophagia</taxon>
        <taxon>Chitinophagales</taxon>
        <taxon>Chitinophagaceae</taxon>
        <taxon>Taibaiella</taxon>
    </lineage>
</organism>
<dbReference type="InterPro" id="IPR009061">
    <property type="entry name" value="DNA-bd_dom_put_sf"/>
</dbReference>
<dbReference type="SUPFAM" id="SSF46955">
    <property type="entry name" value="Putative DNA-binding domain"/>
    <property type="match status" value="1"/>
</dbReference>
<name>A0A2P8D0L9_9BACT</name>
<evidence type="ECO:0000313" key="3">
    <source>
        <dbReference type="Proteomes" id="UP000240572"/>
    </source>
</evidence>
<dbReference type="RefSeq" id="WP_245882110.1">
    <property type="nucleotide sequence ID" value="NZ_PYGD01000007.1"/>
</dbReference>
<keyword evidence="3" id="KW-1185">Reference proteome</keyword>